<proteinExistence type="predicted"/>
<reference evidence="3" key="1">
    <citation type="journal article" date="2023" name="Mol. Ecol. Resour.">
        <title>Chromosome-level genome assembly of a triploid poplar Populus alba 'Berolinensis'.</title>
        <authorList>
            <person name="Chen S."/>
            <person name="Yu Y."/>
            <person name="Wang X."/>
            <person name="Wang S."/>
            <person name="Zhang T."/>
            <person name="Zhou Y."/>
            <person name="He R."/>
            <person name="Meng N."/>
            <person name="Wang Y."/>
            <person name="Liu W."/>
            <person name="Liu Z."/>
            <person name="Liu J."/>
            <person name="Guo Q."/>
            <person name="Huang H."/>
            <person name="Sederoff R.R."/>
            <person name="Wang G."/>
            <person name="Qu G."/>
            <person name="Chen S."/>
        </authorList>
    </citation>
    <scope>NUCLEOTIDE SEQUENCE</scope>
    <source>
        <strain evidence="3">SC-2020</strain>
    </source>
</reference>
<gene>
    <name evidence="3" type="ORF">NC653_018079</name>
    <name evidence="2" type="ORF">NC653_026913</name>
</gene>
<protein>
    <submittedName>
        <fullName evidence="3">Uncharacterized protein</fullName>
    </submittedName>
</protein>
<keyword evidence="4" id="KW-1185">Reference proteome</keyword>
<comment type="caution">
    <text evidence="3">The sequence shown here is derived from an EMBL/GenBank/DDBJ whole genome shotgun (WGS) entry which is preliminary data.</text>
</comment>
<name>A0AAD6W217_9ROSI</name>
<dbReference type="Proteomes" id="UP001164929">
    <property type="component" value="Chromosome 6"/>
</dbReference>
<dbReference type="Proteomes" id="UP001164929">
    <property type="component" value="Chromosome 11"/>
</dbReference>
<feature type="transmembrane region" description="Helical" evidence="1">
    <location>
        <begin position="30"/>
        <end position="51"/>
    </location>
</feature>
<dbReference type="EMBL" id="JAQIZT010000011">
    <property type="protein sequence ID" value="KAJ6978623.1"/>
    <property type="molecule type" value="Genomic_DNA"/>
</dbReference>
<keyword evidence="1" id="KW-0812">Transmembrane</keyword>
<feature type="transmembrane region" description="Helical" evidence="1">
    <location>
        <begin position="7"/>
        <end position="24"/>
    </location>
</feature>
<feature type="transmembrane region" description="Helical" evidence="1">
    <location>
        <begin position="58"/>
        <end position="77"/>
    </location>
</feature>
<evidence type="ECO:0000313" key="3">
    <source>
        <dbReference type="EMBL" id="KAJ6995494.1"/>
    </source>
</evidence>
<keyword evidence="1" id="KW-0472">Membrane</keyword>
<keyword evidence="1" id="KW-1133">Transmembrane helix</keyword>
<organism evidence="3 4">
    <name type="scientific">Populus alba x Populus x berolinensis</name>
    <dbReference type="NCBI Taxonomy" id="444605"/>
    <lineage>
        <taxon>Eukaryota</taxon>
        <taxon>Viridiplantae</taxon>
        <taxon>Streptophyta</taxon>
        <taxon>Embryophyta</taxon>
        <taxon>Tracheophyta</taxon>
        <taxon>Spermatophyta</taxon>
        <taxon>Magnoliopsida</taxon>
        <taxon>eudicotyledons</taxon>
        <taxon>Gunneridae</taxon>
        <taxon>Pentapetalae</taxon>
        <taxon>rosids</taxon>
        <taxon>fabids</taxon>
        <taxon>Malpighiales</taxon>
        <taxon>Salicaceae</taxon>
        <taxon>Saliceae</taxon>
        <taxon>Populus</taxon>
    </lineage>
</organism>
<evidence type="ECO:0000256" key="1">
    <source>
        <dbReference type="SAM" id="Phobius"/>
    </source>
</evidence>
<dbReference type="EMBL" id="JAQIZT010000006">
    <property type="protein sequence ID" value="KAJ6995494.1"/>
    <property type="molecule type" value="Genomic_DNA"/>
</dbReference>
<accession>A0AAD6W217</accession>
<evidence type="ECO:0000313" key="4">
    <source>
        <dbReference type="Proteomes" id="UP001164929"/>
    </source>
</evidence>
<evidence type="ECO:0000313" key="2">
    <source>
        <dbReference type="EMBL" id="KAJ6978623.1"/>
    </source>
</evidence>
<dbReference type="AlphaFoldDB" id="A0AAD6W217"/>
<sequence length="119" mass="13552">MACCSSFRLLFLWFFLFFCFLSVQPLPVFVFLYFSFSLPVYALFSSVRLLFFSLSSPGFYLCFLLGFFWFSLVPWFVPFSSSSLCIFWSSQAITAVAAENGAFGAATKEEDKGVPLVFH</sequence>